<evidence type="ECO:0000256" key="9">
    <source>
        <dbReference type="ARBA" id="ARBA00081109"/>
    </source>
</evidence>
<comment type="subcellular location">
    <subcellularLocation>
        <location evidence="1">Cytoplasm</location>
        <location evidence="1">Cytoskeleton</location>
    </subcellularLocation>
</comment>
<comment type="subunit">
    <text evidence="6">Interacts with GNA12, GNA13, RND1, RND2 and RND3.</text>
</comment>
<dbReference type="GO" id="GO:0043130">
    <property type="term" value="F:ubiquitin binding"/>
    <property type="evidence" value="ECO:0007669"/>
    <property type="project" value="TreeGrafter"/>
</dbReference>
<evidence type="ECO:0000256" key="6">
    <source>
        <dbReference type="ARBA" id="ARBA00062345"/>
    </source>
</evidence>
<dbReference type="Gene3D" id="3.10.20.90">
    <property type="entry name" value="Phosphatidylinositol 3-kinase Catalytic Subunit, Chain A, domain 1"/>
    <property type="match status" value="1"/>
</dbReference>
<evidence type="ECO:0000256" key="10">
    <source>
        <dbReference type="SAM" id="Coils"/>
    </source>
</evidence>
<keyword evidence="4" id="KW-0206">Cytoskeleton</keyword>
<dbReference type="EMBL" id="RQTK01000240">
    <property type="protein sequence ID" value="RUS83533.1"/>
    <property type="molecule type" value="Genomic_DNA"/>
</dbReference>
<dbReference type="SUPFAM" id="SSF54236">
    <property type="entry name" value="Ubiquitin-like"/>
    <property type="match status" value="1"/>
</dbReference>
<organism evidence="13 14">
    <name type="scientific">Elysia chlorotica</name>
    <name type="common">Eastern emerald elysia</name>
    <name type="synonym">Sea slug</name>
    <dbReference type="NCBI Taxonomy" id="188477"/>
    <lineage>
        <taxon>Eukaryota</taxon>
        <taxon>Metazoa</taxon>
        <taxon>Spiralia</taxon>
        <taxon>Lophotrochozoa</taxon>
        <taxon>Mollusca</taxon>
        <taxon>Gastropoda</taxon>
        <taxon>Heterobranchia</taxon>
        <taxon>Euthyneura</taxon>
        <taxon>Panpulmonata</taxon>
        <taxon>Sacoglossa</taxon>
        <taxon>Placobranchoidea</taxon>
        <taxon>Plakobranchidae</taxon>
        <taxon>Elysia</taxon>
    </lineage>
</organism>
<evidence type="ECO:0000259" key="12">
    <source>
        <dbReference type="PROSITE" id="PS51399"/>
    </source>
</evidence>
<dbReference type="STRING" id="188477.A0A3S1BA85"/>
<evidence type="ECO:0000256" key="7">
    <source>
        <dbReference type="ARBA" id="ARBA00073759"/>
    </source>
</evidence>
<feature type="compositionally biased region" description="Polar residues" evidence="11">
    <location>
        <begin position="422"/>
        <end position="438"/>
    </location>
</feature>
<dbReference type="FunFam" id="3.30.420.210:FF:000003">
    <property type="entry name" value="UBX domain protein 11"/>
    <property type="match status" value="1"/>
</dbReference>
<accession>A0A3S1BA85</accession>
<evidence type="ECO:0000256" key="3">
    <source>
        <dbReference type="ARBA" id="ARBA00023054"/>
    </source>
</evidence>
<feature type="region of interest" description="Disordered" evidence="11">
    <location>
        <begin position="418"/>
        <end position="438"/>
    </location>
</feature>
<evidence type="ECO:0000313" key="13">
    <source>
        <dbReference type="EMBL" id="RUS83533.1"/>
    </source>
</evidence>
<dbReference type="GO" id="GO:0043161">
    <property type="term" value="P:proteasome-mediated ubiquitin-dependent protein catabolic process"/>
    <property type="evidence" value="ECO:0007669"/>
    <property type="project" value="TreeGrafter"/>
</dbReference>
<proteinExistence type="predicted"/>
<dbReference type="CDD" id="cd17077">
    <property type="entry name" value="UBX_UBXN11"/>
    <property type="match status" value="1"/>
</dbReference>
<dbReference type="PANTHER" id="PTHR23333:SF4">
    <property type="entry name" value="UBX DOMAIN-CONTAINING PROTEIN 11"/>
    <property type="match status" value="1"/>
</dbReference>
<dbReference type="PANTHER" id="PTHR23333">
    <property type="entry name" value="UBX DOMAIN CONTAINING PROTEIN"/>
    <property type="match status" value="1"/>
</dbReference>
<evidence type="ECO:0000256" key="5">
    <source>
        <dbReference type="ARBA" id="ARBA00059434"/>
    </source>
</evidence>
<keyword evidence="3 10" id="KW-0175">Coiled coil</keyword>
<evidence type="ECO:0000256" key="8">
    <source>
        <dbReference type="ARBA" id="ARBA00075811"/>
    </source>
</evidence>
<evidence type="ECO:0000256" key="11">
    <source>
        <dbReference type="SAM" id="MobiDB-lite"/>
    </source>
</evidence>
<keyword evidence="2" id="KW-0963">Cytoplasm</keyword>
<sequence length="608" mass="66486">MSSPLNSLRKNKVPLFPGHMSGNRPIPFRHPEYSEDESKLLEEITTAMVLERRKKDQPLTLPSLGVGHSNDKVPSMLKRFGGGVGTLPGVAASVETDTPTDGRNSTSPREPPSDKELMRLMMNRIAVLEQANQTKEDELRSKDKRIKVLEDRLQIAEKARRDAGPGTAMRELETHCLLLQQQVHEMETFLAEYGLVWVGESLHDNSDVYIDDGIYDDSDNDDDQKDPSLRRNASTLTDNTVTSDPFGLMWRQDTSLASGGSDSSVPSAVPNSVSLNIDFNRLIENINDLNVLAGAGVAQIKKTSDGARFEIPESVQLTIYANGILMFDGPFRPYAEPTTRQCVQDLLDGYFPSELQRRYPDGVPFVVTDLRGTFYQTKAGSRAFAGEGQTLGGDTGPSRLIPTRVVDQSKKIALPTVPGMAASSQTAPTGEPTHSVSSHMRKPMTQAQFLNKLPKSVIRDGKIIDIRDSIGNSLSGTEGKPSTSKSNVTLINTSVTKEMSESVAQVGGAVVAAASSSSGSAQRPKSSYQDVTTLRVVTEQGAHTYIVKMKFTETIGNLRTYLDTQRRPTAPYDIVSTFPHKIHKNNNLTLEASGLTPNAVLHLKPHKQ</sequence>
<feature type="region of interest" description="Disordered" evidence="11">
    <location>
        <begin position="213"/>
        <end position="237"/>
    </location>
</feature>
<dbReference type="GO" id="GO:0005856">
    <property type="term" value="C:cytoskeleton"/>
    <property type="evidence" value="ECO:0007669"/>
    <property type="project" value="UniProtKB-SubCell"/>
</dbReference>
<dbReference type="OrthoDB" id="25887at2759"/>
<comment type="caution">
    <text evidence="13">The sequence shown here is derived from an EMBL/GenBank/DDBJ whole genome shotgun (WGS) entry which is preliminary data.</text>
</comment>
<dbReference type="InterPro" id="IPR036241">
    <property type="entry name" value="NSFL1C_SEP_dom_sf"/>
</dbReference>
<protein>
    <recommendedName>
        <fullName evidence="7">UBX domain-containing protein 11</fullName>
    </recommendedName>
    <alternativeName>
        <fullName evidence="9">Socius</fullName>
    </alternativeName>
    <alternativeName>
        <fullName evidence="8">UBX domain-containing protein 5</fullName>
    </alternativeName>
</protein>
<dbReference type="Gene3D" id="3.30.420.210">
    <property type="entry name" value="SEP domain"/>
    <property type="match status" value="1"/>
</dbReference>
<keyword evidence="14" id="KW-1185">Reference proteome</keyword>
<feature type="region of interest" description="Disordered" evidence="11">
    <location>
        <begin position="88"/>
        <end position="115"/>
    </location>
</feature>
<evidence type="ECO:0000256" key="1">
    <source>
        <dbReference type="ARBA" id="ARBA00004245"/>
    </source>
</evidence>
<comment type="function">
    <text evidence="5">May be involved in the reorganization of actin cytoskeleton mediated by RND1, RND2 and RND3. Promotes RHOA activation mediated by GNA12 and GNA13.</text>
</comment>
<feature type="compositionally biased region" description="Acidic residues" evidence="11">
    <location>
        <begin position="213"/>
        <end position="224"/>
    </location>
</feature>
<feature type="region of interest" description="Disordered" evidence="11">
    <location>
        <begin position="1"/>
        <end position="35"/>
    </location>
</feature>
<evidence type="ECO:0000256" key="4">
    <source>
        <dbReference type="ARBA" id="ARBA00023212"/>
    </source>
</evidence>
<dbReference type="PROSITE" id="PS51399">
    <property type="entry name" value="SEP"/>
    <property type="match status" value="1"/>
</dbReference>
<dbReference type="Proteomes" id="UP000271974">
    <property type="component" value="Unassembled WGS sequence"/>
</dbReference>
<feature type="coiled-coil region" evidence="10">
    <location>
        <begin position="118"/>
        <end position="159"/>
    </location>
</feature>
<dbReference type="InterPro" id="IPR012989">
    <property type="entry name" value="SEP_domain"/>
</dbReference>
<evidence type="ECO:0000256" key="2">
    <source>
        <dbReference type="ARBA" id="ARBA00022490"/>
    </source>
</evidence>
<feature type="compositionally biased region" description="Polar residues" evidence="11">
    <location>
        <begin position="95"/>
        <end position="108"/>
    </location>
</feature>
<reference evidence="13 14" key="1">
    <citation type="submission" date="2019-01" db="EMBL/GenBank/DDBJ databases">
        <title>A draft genome assembly of the solar-powered sea slug Elysia chlorotica.</title>
        <authorList>
            <person name="Cai H."/>
            <person name="Li Q."/>
            <person name="Fang X."/>
            <person name="Li J."/>
            <person name="Curtis N.E."/>
            <person name="Altenburger A."/>
            <person name="Shibata T."/>
            <person name="Feng M."/>
            <person name="Maeda T."/>
            <person name="Schwartz J.A."/>
            <person name="Shigenobu S."/>
            <person name="Lundholm N."/>
            <person name="Nishiyama T."/>
            <person name="Yang H."/>
            <person name="Hasebe M."/>
            <person name="Li S."/>
            <person name="Pierce S.K."/>
            <person name="Wang J."/>
        </authorList>
    </citation>
    <scope>NUCLEOTIDE SEQUENCE [LARGE SCALE GENOMIC DNA]</scope>
    <source>
        <strain evidence="13">EC2010</strain>
        <tissue evidence="13">Whole organism of an adult</tissue>
    </source>
</reference>
<gene>
    <name evidence="13" type="ORF">EGW08_008712</name>
</gene>
<name>A0A3S1BA85_ELYCH</name>
<dbReference type="Pfam" id="PF08059">
    <property type="entry name" value="SEP"/>
    <property type="match status" value="1"/>
</dbReference>
<dbReference type="AlphaFoldDB" id="A0A3S1BA85"/>
<feature type="domain" description="SEP" evidence="12">
    <location>
        <begin position="312"/>
        <end position="376"/>
    </location>
</feature>
<dbReference type="SUPFAM" id="SSF102848">
    <property type="entry name" value="NSFL1 (p97 ATPase) cofactor p47, SEP domain"/>
    <property type="match status" value="1"/>
</dbReference>
<dbReference type="InterPro" id="IPR029071">
    <property type="entry name" value="Ubiquitin-like_domsf"/>
</dbReference>
<evidence type="ECO:0000313" key="14">
    <source>
        <dbReference type="Proteomes" id="UP000271974"/>
    </source>
</evidence>